<dbReference type="Pfam" id="PF13779">
    <property type="entry name" value="DUF4175"/>
    <property type="match status" value="1"/>
</dbReference>
<feature type="compositionally biased region" description="Low complexity" evidence="2">
    <location>
        <begin position="655"/>
        <end position="678"/>
    </location>
</feature>
<feature type="coiled-coil region" evidence="1">
    <location>
        <begin position="571"/>
        <end position="641"/>
    </location>
</feature>
<evidence type="ECO:0000256" key="3">
    <source>
        <dbReference type="SAM" id="Phobius"/>
    </source>
</evidence>
<evidence type="ECO:0000256" key="2">
    <source>
        <dbReference type="SAM" id="MobiDB-lite"/>
    </source>
</evidence>
<feature type="compositionally biased region" description="Low complexity" evidence="2">
    <location>
        <begin position="720"/>
        <end position="729"/>
    </location>
</feature>
<dbReference type="NCBIfam" id="TIGR02302">
    <property type="entry name" value="aProt_lowcomp"/>
    <property type="match status" value="1"/>
</dbReference>
<gene>
    <name evidence="4" type="ORF">HJG44_06230</name>
</gene>
<protein>
    <submittedName>
        <fullName evidence="4">TIGR02302 family protein</fullName>
    </submittedName>
</protein>
<name>A0A849I7D0_9HYPH</name>
<feature type="region of interest" description="Disordered" evidence="2">
    <location>
        <begin position="350"/>
        <end position="374"/>
    </location>
</feature>
<keyword evidence="3" id="KW-0472">Membrane</keyword>
<feature type="compositionally biased region" description="Low complexity" evidence="2">
    <location>
        <begin position="763"/>
        <end position="780"/>
    </location>
</feature>
<dbReference type="EMBL" id="JABEPP010000002">
    <property type="protein sequence ID" value="NNM71990.1"/>
    <property type="molecule type" value="Genomic_DNA"/>
</dbReference>
<keyword evidence="5" id="KW-1185">Reference proteome</keyword>
<evidence type="ECO:0000313" key="5">
    <source>
        <dbReference type="Proteomes" id="UP000564885"/>
    </source>
</evidence>
<feature type="compositionally biased region" description="Basic and acidic residues" evidence="2">
    <location>
        <begin position="706"/>
        <end position="716"/>
    </location>
</feature>
<feature type="transmembrane region" description="Helical" evidence="3">
    <location>
        <begin position="162"/>
        <end position="179"/>
    </location>
</feature>
<proteinExistence type="predicted"/>
<dbReference type="InterPro" id="IPR012683">
    <property type="entry name" value="CHP02302_TM"/>
</dbReference>
<feature type="transmembrane region" description="Helical" evidence="3">
    <location>
        <begin position="67"/>
        <end position="87"/>
    </location>
</feature>
<feature type="transmembrane region" description="Helical" evidence="3">
    <location>
        <begin position="37"/>
        <end position="61"/>
    </location>
</feature>
<feature type="compositionally biased region" description="Basic and acidic residues" evidence="2">
    <location>
        <begin position="801"/>
        <end position="823"/>
    </location>
</feature>
<evidence type="ECO:0000313" key="4">
    <source>
        <dbReference type="EMBL" id="NNM71990.1"/>
    </source>
</evidence>
<comment type="caution">
    <text evidence="4">The sequence shown here is derived from an EMBL/GenBank/DDBJ whole genome shotgun (WGS) entry which is preliminary data.</text>
</comment>
<dbReference type="RefSeq" id="WP_171217506.1">
    <property type="nucleotide sequence ID" value="NZ_JABEPP010000002.1"/>
</dbReference>
<reference evidence="4 5" key="1">
    <citation type="submission" date="2020-04" db="EMBL/GenBank/DDBJ databases">
        <title>Enterovirga sp. isolate from soil.</title>
        <authorList>
            <person name="Chea S."/>
            <person name="Kim D.-U."/>
        </authorList>
    </citation>
    <scope>NUCLEOTIDE SEQUENCE [LARGE SCALE GENOMIC DNA]</scope>
    <source>
        <strain evidence="4 5">DB1703</strain>
    </source>
</reference>
<feature type="compositionally biased region" description="Polar residues" evidence="2">
    <location>
        <begin position="688"/>
        <end position="699"/>
    </location>
</feature>
<sequence>MRLTRGPNPAEIPDSPARARLDALVAGSRRALLWERLWPALWAPFTVVLVFLAASWLGLWLDLPVTWRQVGLALFGLAFLTSLYPLLRVRPAPRDAALDRLDRDSATAHRPARSYEDSLALGADDPASRALWDLHRRRAEAAIARLAVAPPHPNMPRRDPRAIRAAALVGAVAALFVAGPEAGRRIAAAFDWRGPAAAGPMFRVDGWIDPPLYTRLPPLMIDLAAGEQRLRAPVGSTLVIRVAGRGDAELQPGGGFAPLKPAEDQKPDLKETRFKLTGSAELGIRTGLTGAMRLFVEAIPDRAPEVTIAGPPEVNARGTFSITHTMKDDYGISAAEGLVEKPDLAGRRSLVPPPRITLTLPADSRSGEETKSGVDLTAHPWAGARVKITLLAKDEAGQEGRSQAIEFTLPQRPFTKPLAKALVEQRRNIILDPDNRRPVQIALDSLLIAPERFTPEWGVFLGLRAAAERFRRARSDADLTEVADWLWAMALQIEDGDLSDAERELRAAQERLREAMERGASEQEIARLTEELRQAMDRFLREFAERMQNQPQDGQQQMSRAPDRVISQDDLNRMLNEMQEAMRRGDMAEAQRLLDQLRNILENLRTAQPNSRMSDPMAREMNRQMEEMDNMIREQQQLRDETFRQGQNRRDRQGARQGQRQRGPGQRQQPGQQGQQGDQSEDGEQDSAENGQDGQNGQGLSRRQQALRERLQELQRRMRGMGMQGEQGLADAEGAMREAEGQLGQGREGSAVESQGRALEGLQRGMQGMAQQMQRMMGQNEGEGEGGEPYGPGNPQGRAQNDPRNDDPLGRPTRSREFSDGRVRIPGANESAVERARRILEELRRKLGDPTRPQEELDYFERLLRRN</sequence>
<keyword evidence="3" id="KW-0812">Transmembrane</keyword>
<evidence type="ECO:0000256" key="1">
    <source>
        <dbReference type="SAM" id="Coils"/>
    </source>
</evidence>
<organism evidence="4 5">
    <name type="scientific">Enterovirga aerilata</name>
    <dbReference type="NCBI Taxonomy" id="2730920"/>
    <lineage>
        <taxon>Bacteria</taxon>
        <taxon>Pseudomonadati</taxon>
        <taxon>Pseudomonadota</taxon>
        <taxon>Alphaproteobacteria</taxon>
        <taxon>Hyphomicrobiales</taxon>
        <taxon>Methylobacteriaceae</taxon>
        <taxon>Enterovirga</taxon>
    </lineage>
</organism>
<feature type="compositionally biased region" description="Basic and acidic residues" evidence="2">
    <location>
        <begin position="643"/>
        <end position="654"/>
    </location>
</feature>
<dbReference type="Proteomes" id="UP000564885">
    <property type="component" value="Unassembled WGS sequence"/>
</dbReference>
<dbReference type="AlphaFoldDB" id="A0A849I7D0"/>
<feature type="region of interest" description="Disordered" evidence="2">
    <location>
        <begin position="643"/>
        <end position="832"/>
    </location>
</feature>
<feature type="coiled-coil region" evidence="1">
    <location>
        <begin position="491"/>
        <end position="538"/>
    </location>
</feature>
<keyword evidence="3" id="KW-1133">Transmembrane helix</keyword>
<keyword evidence="1" id="KW-0175">Coiled coil</keyword>
<accession>A0A849I7D0</accession>